<dbReference type="NCBIfam" id="NF011430">
    <property type="entry name" value="PRK14861.1"/>
    <property type="match status" value="1"/>
</dbReference>
<evidence type="ECO:0000256" key="2">
    <source>
        <dbReference type="ARBA" id="ARBA00022448"/>
    </source>
</evidence>
<comment type="subunit">
    <text evidence="10">Forms a complex with TatC.</text>
</comment>
<proteinExistence type="inferred from homology"/>
<evidence type="ECO:0000313" key="13">
    <source>
        <dbReference type="Proteomes" id="UP001317705"/>
    </source>
</evidence>
<evidence type="ECO:0000256" key="6">
    <source>
        <dbReference type="ARBA" id="ARBA00022989"/>
    </source>
</evidence>
<dbReference type="PRINTS" id="PR01506">
    <property type="entry name" value="TATBPROTEIN"/>
</dbReference>
<accession>A0ABM8EGL5</accession>
<evidence type="ECO:0000256" key="7">
    <source>
        <dbReference type="ARBA" id="ARBA00023010"/>
    </source>
</evidence>
<dbReference type="EMBL" id="AP027151">
    <property type="protein sequence ID" value="BDV41103.1"/>
    <property type="molecule type" value="Genomic_DNA"/>
</dbReference>
<dbReference type="NCBIfam" id="TIGR01411">
    <property type="entry name" value="tatAE"/>
    <property type="match status" value="1"/>
</dbReference>
<evidence type="ECO:0000256" key="8">
    <source>
        <dbReference type="ARBA" id="ARBA00023136"/>
    </source>
</evidence>
<dbReference type="HAMAP" id="MF_00236">
    <property type="entry name" value="TatA_E"/>
    <property type="match status" value="1"/>
</dbReference>
<keyword evidence="13" id="KW-1185">Reference proteome</keyword>
<keyword evidence="8 10" id="KW-0472">Membrane</keyword>
<comment type="subcellular location">
    <subcellularLocation>
        <location evidence="10">Cell membrane</location>
        <topology evidence="10">Single-pass membrane protein</topology>
    </subcellularLocation>
    <subcellularLocation>
        <location evidence="1">Membrane</location>
        <topology evidence="1">Single-pass membrane protein</topology>
    </subcellularLocation>
</comment>
<evidence type="ECO:0000256" key="11">
    <source>
        <dbReference type="SAM" id="MobiDB-lite"/>
    </source>
</evidence>
<evidence type="ECO:0000256" key="5">
    <source>
        <dbReference type="ARBA" id="ARBA00022927"/>
    </source>
</evidence>
<feature type="region of interest" description="Disordered" evidence="11">
    <location>
        <begin position="85"/>
        <end position="115"/>
    </location>
</feature>
<comment type="similarity">
    <text evidence="10">Belongs to the TatA/E family.</text>
</comment>
<feature type="compositionally biased region" description="Basic and acidic residues" evidence="11">
    <location>
        <begin position="99"/>
        <end position="115"/>
    </location>
</feature>
<keyword evidence="7 10" id="KW-0811">Translocation</keyword>
<reference evidence="12 13" key="1">
    <citation type="submission" date="2022-12" db="EMBL/GenBank/DDBJ databases">
        <title>Polyphasic characterization of Geotalea uranireducens NIT-SL11 newly isolated from a complex of sewage sludge and microbially reduced graphene oxide.</title>
        <authorList>
            <person name="Xie L."/>
            <person name="Yoshida N."/>
            <person name="Meng L."/>
        </authorList>
    </citation>
    <scope>NUCLEOTIDE SEQUENCE [LARGE SCALE GENOMIC DNA]</scope>
    <source>
        <strain evidence="12 13">NIT-SL11</strain>
    </source>
</reference>
<keyword evidence="6 10" id="KW-1133">Transmembrane helix</keyword>
<evidence type="ECO:0000256" key="10">
    <source>
        <dbReference type="HAMAP-Rule" id="MF_00236"/>
    </source>
</evidence>
<sequence>MFGIGMPELIVILVIALIVIGPQKLPDIARSLGKGLAEFKRASDDFQRNLAEEVRNLDEKDKAAKDPADAAGVSAPRDLAAEVKAYEEQATEQNPPKAAEVKSGDAHGEPERKIG</sequence>
<dbReference type="PANTHER" id="PTHR33162:SF1">
    <property type="entry name" value="SEC-INDEPENDENT PROTEIN TRANSLOCASE PROTEIN TATA, CHLOROPLASTIC"/>
    <property type="match status" value="1"/>
</dbReference>
<dbReference type="RefSeq" id="WP_282001051.1">
    <property type="nucleotide sequence ID" value="NZ_AP027151.1"/>
</dbReference>
<dbReference type="Gene3D" id="1.20.5.3310">
    <property type="match status" value="1"/>
</dbReference>
<name>A0ABM8EGL5_9BACT</name>
<evidence type="ECO:0000256" key="4">
    <source>
        <dbReference type="ARBA" id="ARBA00022692"/>
    </source>
</evidence>
<dbReference type="InterPro" id="IPR006312">
    <property type="entry name" value="TatA/E"/>
</dbReference>
<keyword evidence="3 10" id="KW-1003">Cell membrane</keyword>
<evidence type="ECO:0000256" key="1">
    <source>
        <dbReference type="ARBA" id="ARBA00004167"/>
    </source>
</evidence>
<keyword evidence="2 10" id="KW-0813">Transport</keyword>
<dbReference type="NCBIfam" id="TIGR01410">
    <property type="entry name" value="tatB"/>
    <property type="match status" value="1"/>
</dbReference>
<dbReference type="PANTHER" id="PTHR33162">
    <property type="entry name" value="SEC-INDEPENDENT PROTEIN TRANSLOCASE PROTEIN TATA, CHLOROPLASTIC"/>
    <property type="match status" value="1"/>
</dbReference>
<gene>
    <name evidence="12" type="primary">tatB</name>
    <name evidence="10" type="synonym">tatA</name>
    <name evidence="12" type="ORF">GURASL_00260</name>
</gene>
<evidence type="ECO:0000256" key="3">
    <source>
        <dbReference type="ARBA" id="ARBA00022475"/>
    </source>
</evidence>
<dbReference type="InterPro" id="IPR003369">
    <property type="entry name" value="TatA/B/E"/>
</dbReference>
<evidence type="ECO:0000256" key="9">
    <source>
        <dbReference type="ARBA" id="ARBA00025340"/>
    </source>
</evidence>
<dbReference type="Pfam" id="PF02416">
    <property type="entry name" value="TatA_B_E"/>
    <property type="match status" value="1"/>
</dbReference>
<keyword evidence="4 10" id="KW-0812">Transmembrane</keyword>
<dbReference type="InterPro" id="IPR018448">
    <property type="entry name" value="TatB"/>
</dbReference>
<dbReference type="NCBIfam" id="NF011429">
    <property type="entry name" value="PRK14857.1"/>
    <property type="match status" value="1"/>
</dbReference>
<comment type="function">
    <text evidence="10">Part of the twin-arginine translocation (Tat) system that transports large folded proteins containing a characteristic twin-arginine motif in their signal peptide across membranes. TatA could form the protein-conducting channel of the Tat system.</text>
</comment>
<protein>
    <recommendedName>
        <fullName evidence="10">Sec-independent protein translocase protein TatA</fullName>
    </recommendedName>
</protein>
<feature type="transmembrane region" description="Helical" evidence="10">
    <location>
        <begin position="6"/>
        <end position="25"/>
    </location>
</feature>
<comment type="function">
    <text evidence="9">Part of the twin-arginine translocation (Tat) system that transports large folded proteins containing a characteristic twin-arginine motif in their signal peptide across the thylakoid membrane. Involved in delta pH-dependent protein transport required for chloroplast development, especially thylakoid membrane formation. TATC and TATB mediate precursor recognition, whereas TATA facilitates translocation.</text>
</comment>
<organism evidence="12 13">
    <name type="scientific">Geotalea uraniireducens</name>
    <dbReference type="NCBI Taxonomy" id="351604"/>
    <lineage>
        <taxon>Bacteria</taxon>
        <taxon>Pseudomonadati</taxon>
        <taxon>Thermodesulfobacteriota</taxon>
        <taxon>Desulfuromonadia</taxon>
        <taxon>Geobacterales</taxon>
        <taxon>Geobacteraceae</taxon>
        <taxon>Geotalea</taxon>
    </lineage>
</organism>
<keyword evidence="5 10" id="KW-0653">Protein transport</keyword>
<dbReference type="Proteomes" id="UP001317705">
    <property type="component" value="Chromosome"/>
</dbReference>
<evidence type="ECO:0000313" key="12">
    <source>
        <dbReference type="EMBL" id="BDV41103.1"/>
    </source>
</evidence>